<reference evidence="1" key="2">
    <citation type="journal article" date="2015" name="Fish Shellfish Immunol.">
        <title>Early steps in the European eel (Anguilla anguilla)-Vibrio vulnificus interaction in the gills: Role of the RtxA13 toxin.</title>
        <authorList>
            <person name="Callol A."/>
            <person name="Pajuelo D."/>
            <person name="Ebbesson L."/>
            <person name="Teles M."/>
            <person name="MacKenzie S."/>
            <person name="Amaro C."/>
        </authorList>
    </citation>
    <scope>NUCLEOTIDE SEQUENCE</scope>
</reference>
<dbReference type="AlphaFoldDB" id="A0A0E9Q139"/>
<accession>A0A0E9Q139</accession>
<sequence>MLDMKKRRTENITLCLFVSL</sequence>
<proteinExistence type="predicted"/>
<protein>
    <submittedName>
        <fullName evidence="1">Uncharacterized protein</fullName>
    </submittedName>
</protein>
<evidence type="ECO:0000313" key="1">
    <source>
        <dbReference type="EMBL" id="JAH09823.1"/>
    </source>
</evidence>
<organism evidence="1">
    <name type="scientific">Anguilla anguilla</name>
    <name type="common">European freshwater eel</name>
    <name type="synonym">Muraena anguilla</name>
    <dbReference type="NCBI Taxonomy" id="7936"/>
    <lineage>
        <taxon>Eukaryota</taxon>
        <taxon>Metazoa</taxon>
        <taxon>Chordata</taxon>
        <taxon>Craniata</taxon>
        <taxon>Vertebrata</taxon>
        <taxon>Euteleostomi</taxon>
        <taxon>Actinopterygii</taxon>
        <taxon>Neopterygii</taxon>
        <taxon>Teleostei</taxon>
        <taxon>Anguilliformes</taxon>
        <taxon>Anguillidae</taxon>
        <taxon>Anguilla</taxon>
    </lineage>
</organism>
<name>A0A0E9Q139_ANGAN</name>
<dbReference type="EMBL" id="GBXM01098754">
    <property type="protein sequence ID" value="JAH09823.1"/>
    <property type="molecule type" value="Transcribed_RNA"/>
</dbReference>
<reference evidence="1" key="1">
    <citation type="submission" date="2014-11" db="EMBL/GenBank/DDBJ databases">
        <authorList>
            <person name="Amaro Gonzalez C."/>
        </authorList>
    </citation>
    <scope>NUCLEOTIDE SEQUENCE</scope>
</reference>